<dbReference type="PANTHER" id="PTHR12628:SF13">
    <property type="entry name" value="HOMEOBOX PROTEIN HAT3.1"/>
    <property type="match status" value="1"/>
</dbReference>
<comment type="caution">
    <text evidence="15">The sequence shown here is derived from an EMBL/GenBank/DDBJ whole genome shotgun (WGS) entry which is preliminary data.</text>
</comment>
<dbReference type="Pfam" id="PF07727">
    <property type="entry name" value="RVT_2"/>
    <property type="match status" value="1"/>
</dbReference>
<evidence type="ECO:0000256" key="4">
    <source>
        <dbReference type="ARBA" id="ARBA00022833"/>
    </source>
</evidence>
<feature type="region of interest" description="Disordered" evidence="12">
    <location>
        <begin position="1296"/>
        <end position="1321"/>
    </location>
</feature>
<keyword evidence="2" id="KW-0479">Metal-binding</keyword>
<sequence length="1365" mass="152411">MRPPPGLHHSSGQVCRLRRALYGLKQSPRAWYDRFQTAVTELGFHPSASDSALFLRHTSAGFVALLLYVDDMIITGSDSSAISEVKQHLFHTFEMKDLGPLRYFLGIEVASSPKGYFLSQAKYANEVIHRARLTDTKLSDTPIELNVKLNTTDGVPLDDPTLYRELVGCLVYLTVTRPDLAYAVHVISQFVSAPRSTHWAALLRILRYLRSTIFQGLLFSSTSSLDLVAYADADWAGDVNDRKSTSGFCMFLGDSLISWKSKKQTVVARSTAEAEYRAMAHATAEIVWLRQLLSELGVPQSSPTSLYCDNRSAIQIAHNTVFHERTKHIEIDCHFVRQHLQSGFISLPFVSSALQLADFFTKTHTTARLFRKLTESSSDESDFYSASEDFGPSPNNKQNLEHSSDDYDPTALDLDEQVKQEPSSSDFTSDSEDFSVAFEDELMSALSDHTEPFGGSDGERSKVIRRKKQSLNTELLSLIESSPSQGDSAPVPGKRHVERLDYEKLYDWEHKLQTSHFPEMVFGVSFLVLEHVNSVIKIQFNTFESFDAPTAWNQEALPPVEFPADAKLKFRRILGNEASSIRGKDFNGKEELLLASSSLLLVPNLGLENVCHYKHFVLMSDGVNMDASSAQENSETRQSSSPRQTTSIQELEFCSKTLFGEATEEHPIGTENVNKGSTKARASECEYIGIEQFEPLNEDLTLYLSCEQLGQQLEDASMYSNSNQLGLLPEDAAGKNLSSKQTMPELNHELVPGSVNKDIWVEKWKTGTVNFQNVPAEIVTVESHTFGFEQPGRPSEELTRNSSWEQLQPPQEDERKNYLEQLGVPPEDKVVNTSLEQLEMPPDNATNNPSKSGGRTSGKSTKEKHALRSSVGSTRVLHSRLQEKSKAPEASNNMEEKKKQMKKISLDEFSRLRNRLRYLLDRIGYQQTLIDAYSGKDWRGQSLETKPVELQDAQFEILHCKLKIRHLFQHLDLLTAGGKFPASLFDSEGQIDSDDIFCAKCGCKDSPADNDIILCDGDCEHGLLQFCLEPPLLKEDVPPGDEGWLCPGCDCKVNCIKLLNDSQGTNFSILDTWETVFPLEATINKDFGLGFSSDDSEENDYDPDPSEVDEKVEGDESSSDDSDFYSASKDFEDFSDDSEDDDYDPTAPDLDEQEAYRNVSCDSIDGLDADGIPKKRRKNNTDKVALASPSGRTPIVEGTNAKDMQHSQGESEHTPEKRAHEELDVEGTNNSPAKFYERGSNGTGTKRFGEAVTQGLAKSFNENHYPDRAMKEKLATELEITVKQVSKWFANARWKFHHPSPARQRSTTSGVRKRKSKPDDHQGSALAYVCRISLLMLAVVGRGRAVSACLSVSILVHDGLKVEVV</sequence>
<evidence type="ECO:0000256" key="9">
    <source>
        <dbReference type="PROSITE-ProRule" id="PRU00108"/>
    </source>
</evidence>
<dbReference type="Pfam" id="PF00628">
    <property type="entry name" value="PHD"/>
    <property type="match status" value="1"/>
</dbReference>
<reference evidence="15 16" key="2">
    <citation type="submission" date="2020-07" db="EMBL/GenBank/DDBJ databases">
        <title>Genome assembly of wild tea tree DASZ reveals pedigree and selection history of tea varieties.</title>
        <authorList>
            <person name="Zhang W."/>
        </authorList>
    </citation>
    <scope>NUCLEOTIDE SEQUENCE [LARGE SCALE GENOMIC DNA]</scope>
    <source>
        <strain evidence="16">cv. G240</strain>
        <tissue evidence="15">Leaf</tissue>
    </source>
</reference>
<protein>
    <recommendedName>
        <fullName evidence="17">Homeobox domain-containing protein</fullName>
    </recommendedName>
</protein>
<dbReference type="GO" id="GO:0003677">
    <property type="term" value="F:DNA binding"/>
    <property type="evidence" value="ECO:0007669"/>
    <property type="project" value="UniProtKB-UniRule"/>
</dbReference>
<dbReference type="InterPro" id="IPR011011">
    <property type="entry name" value="Znf_FYVE_PHD"/>
</dbReference>
<evidence type="ECO:0000256" key="1">
    <source>
        <dbReference type="ARBA" id="ARBA00004123"/>
    </source>
</evidence>
<evidence type="ECO:0000256" key="7">
    <source>
        <dbReference type="ARBA" id="ARBA00023163"/>
    </source>
</evidence>
<feature type="DNA-binding region" description="Homeobox" evidence="9">
    <location>
        <begin position="1258"/>
        <end position="1300"/>
    </location>
</feature>
<feature type="region of interest" description="Disordered" evidence="12">
    <location>
        <begin position="838"/>
        <end position="899"/>
    </location>
</feature>
<evidence type="ECO:0000259" key="14">
    <source>
        <dbReference type="PROSITE" id="PS50071"/>
    </source>
</evidence>
<evidence type="ECO:0000256" key="3">
    <source>
        <dbReference type="ARBA" id="ARBA00022771"/>
    </source>
</evidence>
<evidence type="ECO:0000256" key="11">
    <source>
        <dbReference type="RuleBase" id="RU000682"/>
    </source>
</evidence>
<dbReference type="EMBL" id="JACBKZ010000012">
    <property type="protein sequence ID" value="KAF5937094.1"/>
    <property type="molecule type" value="Genomic_DNA"/>
</dbReference>
<dbReference type="CDD" id="cd09272">
    <property type="entry name" value="RNase_HI_RT_Ty1"/>
    <property type="match status" value="1"/>
</dbReference>
<feature type="compositionally biased region" description="Low complexity" evidence="12">
    <location>
        <begin position="636"/>
        <end position="647"/>
    </location>
</feature>
<dbReference type="InterPro" id="IPR009057">
    <property type="entry name" value="Homeodomain-like_sf"/>
</dbReference>
<feature type="region of interest" description="Disordered" evidence="12">
    <location>
        <begin position="627"/>
        <end position="647"/>
    </location>
</feature>
<feature type="compositionally biased region" description="Basic and acidic residues" evidence="12">
    <location>
        <begin position="1203"/>
        <end position="1222"/>
    </location>
</feature>
<feature type="domain" description="PHD-type" evidence="13">
    <location>
        <begin position="995"/>
        <end position="1052"/>
    </location>
</feature>
<feature type="domain" description="Homeobox" evidence="14">
    <location>
        <begin position="1256"/>
        <end position="1299"/>
    </location>
</feature>
<reference evidence="16" key="1">
    <citation type="journal article" date="2020" name="Nat. Commun.">
        <title>Genome assembly of wild tea tree DASZ reveals pedigree and selection history of tea varieties.</title>
        <authorList>
            <person name="Zhang W."/>
            <person name="Zhang Y."/>
            <person name="Qiu H."/>
            <person name="Guo Y."/>
            <person name="Wan H."/>
            <person name="Zhang X."/>
            <person name="Scossa F."/>
            <person name="Alseekh S."/>
            <person name="Zhang Q."/>
            <person name="Wang P."/>
            <person name="Xu L."/>
            <person name="Schmidt M.H."/>
            <person name="Jia X."/>
            <person name="Li D."/>
            <person name="Zhu A."/>
            <person name="Guo F."/>
            <person name="Chen W."/>
            <person name="Ni D."/>
            <person name="Usadel B."/>
            <person name="Fernie A.R."/>
            <person name="Wen W."/>
        </authorList>
    </citation>
    <scope>NUCLEOTIDE SEQUENCE [LARGE SCALE GENOMIC DNA]</scope>
    <source>
        <strain evidence="16">cv. G240</strain>
    </source>
</reference>
<dbReference type="SUPFAM" id="SSF56672">
    <property type="entry name" value="DNA/RNA polymerases"/>
    <property type="match status" value="1"/>
</dbReference>
<feature type="compositionally biased region" description="Low complexity" evidence="12">
    <location>
        <begin position="850"/>
        <end position="859"/>
    </location>
</feature>
<dbReference type="Pfam" id="PF00046">
    <property type="entry name" value="Homeodomain"/>
    <property type="match status" value="1"/>
</dbReference>
<dbReference type="InterPro" id="IPR013083">
    <property type="entry name" value="Znf_RING/FYVE/PHD"/>
</dbReference>
<feature type="compositionally biased region" description="Acidic residues" evidence="12">
    <location>
        <begin position="1133"/>
        <end position="1153"/>
    </location>
</feature>
<dbReference type="InterPro" id="IPR013103">
    <property type="entry name" value="RVT_2"/>
</dbReference>
<dbReference type="SMART" id="SM00389">
    <property type="entry name" value="HOX"/>
    <property type="match status" value="1"/>
</dbReference>
<organism evidence="15 16">
    <name type="scientific">Camellia sinensis</name>
    <name type="common">Tea plant</name>
    <name type="synonym">Thea sinensis</name>
    <dbReference type="NCBI Taxonomy" id="4442"/>
    <lineage>
        <taxon>Eukaryota</taxon>
        <taxon>Viridiplantae</taxon>
        <taxon>Streptophyta</taxon>
        <taxon>Embryophyta</taxon>
        <taxon>Tracheophyta</taxon>
        <taxon>Spermatophyta</taxon>
        <taxon>Magnoliopsida</taxon>
        <taxon>eudicotyledons</taxon>
        <taxon>Gunneridae</taxon>
        <taxon>Pentapetalae</taxon>
        <taxon>asterids</taxon>
        <taxon>Ericales</taxon>
        <taxon>Theaceae</taxon>
        <taxon>Camellia</taxon>
    </lineage>
</organism>
<comment type="subcellular location">
    <subcellularLocation>
        <location evidence="1 9 11">Nucleus</location>
    </subcellularLocation>
</comment>
<keyword evidence="8 9" id="KW-0539">Nucleus</keyword>
<dbReference type="InterPro" id="IPR001356">
    <property type="entry name" value="HD"/>
</dbReference>
<feature type="compositionally biased region" description="Polar residues" evidence="12">
    <location>
        <begin position="800"/>
        <end position="809"/>
    </location>
</feature>
<dbReference type="GO" id="GO:0005634">
    <property type="term" value="C:nucleus"/>
    <property type="evidence" value="ECO:0007669"/>
    <property type="project" value="UniProtKB-SubCell"/>
</dbReference>
<gene>
    <name evidence="15" type="ORF">HYC85_024600</name>
</gene>
<dbReference type="PANTHER" id="PTHR12628">
    <property type="entry name" value="POLYCOMB-LIKE TRANSCRIPTION FACTOR"/>
    <property type="match status" value="1"/>
</dbReference>
<evidence type="ECO:0000256" key="5">
    <source>
        <dbReference type="ARBA" id="ARBA00023015"/>
    </source>
</evidence>
<dbReference type="SUPFAM" id="SSF46689">
    <property type="entry name" value="Homeodomain-like"/>
    <property type="match status" value="1"/>
</dbReference>
<dbReference type="SUPFAM" id="SSF57903">
    <property type="entry name" value="FYVE/PHD zinc finger"/>
    <property type="match status" value="1"/>
</dbReference>
<evidence type="ECO:0000259" key="13">
    <source>
        <dbReference type="PROSITE" id="PS50016"/>
    </source>
</evidence>
<dbReference type="Gene3D" id="3.30.40.10">
    <property type="entry name" value="Zinc/RING finger domain, C3HC4 (zinc finger)"/>
    <property type="match status" value="1"/>
</dbReference>
<keyword evidence="4" id="KW-0862">Zinc</keyword>
<dbReference type="CDD" id="cd00086">
    <property type="entry name" value="homeodomain"/>
    <property type="match status" value="1"/>
</dbReference>
<dbReference type="CDD" id="cd15504">
    <property type="entry name" value="PHD_PRHA_like"/>
    <property type="match status" value="1"/>
</dbReference>
<feature type="compositionally biased region" description="Acidic residues" evidence="12">
    <location>
        <begin position="1094"/>
        <end position="1123"/>
    </location>
</feature>
<accession>A0A7J7GCH1</accession>
<evidence type="ECO:0000313" key="15">
    <source>
        <dbReference type="EMBL" id="KAF5937094.1"/>
    </source>
</evidence>
<dbReference type="PROSITE" id="PS50016">
    <property type="entry name" value="ZF_PHD_2"/>
    <property type="match status" value="1"/>
</dbReference>
<feature type="region of interest" description="Disordered" evidence="12">
    <location>
        <begin position="381"/>
        <end position="410"/>
    </location>
</feature>
<keyword evidence="3 10" id="KW-0863">Zinc-finger</keyword>
<keyword evidence="5" id="KW-0805">Transcription regulation</keyword>
<dbReference type="GO" id="GO:0045814">
    <property type="term" value="P:negative regulation of gene expression, epigenetic"/>
    <property type="evidence" value="ECO:0007669"/>
    <property type="project" value="TreeGrafter"/>
</dbReference>
<feature type="region of interest" description="Disordered" evidence="12">
    <location>
        <begin position="1091"/>
        <end position="1247"/>
    </location>
</feature>
<evidence type="ECO:0000256" key="8">
    <source>
        <dbReference type="ARBA" id="ARBA00023242"/>
    </source>
</evidence>
<keyword evidence="16" id="KW-1185">Reference proteome</keyword>
<dbReference type="PROSITE" id="PS50071">
    <property type="entry name" value="HOMEOBOX_2"/>
    <property type="match status" value="1"/>
</dbReference>
<dbReference type="GO" id="GO:0008270">
    <property type="term" value="F:zinc ion binding"/>
    <property type="evidence" value="ECO:0007669"/>
    <property type="project" value="UniProtKB-KW"/>
</dbReference>
<evidence type="ECO:0000256" key="12">
    <source>
        <dbReference type="SAM" id="MobiDB-lite"/>
    </source>
</evidence>
<dbReference type="InterPro" id="IPR045876">
    <property type="entry name" value="PRHA-like_PHD-finger"/>
</dbReference>
<evidence type="ECO:0000256" key="10">
    <source>
        <dbReference type="PROSITE-ProRule" id="PRU00146"/>
    </source>
</evidence>
<dbReference type="InterPro" id="IPR019787">
    <property type="entry name" value="Znf_PHD-finger"/>
</dbReference>
<dbReference type="InterPro" id="IPR043502">
    <property type="entry name" value="DNA/RNA_pol_sf"/>
</dbReference>
<name>A0A7J7GCH1_CAMSI</name>
<evidence type="ECO:0000313" key="16">
    <source>
        <dbReference type="Proteomes" id="UP000593564"/>
    </source>
</evidence>
<keyword evidence="9 11" id="KW-0371">Homeobox</keyword>
<evidence type="ECO:0008006" key="17">
    <source>
        <dbReference type="Google" id="ProtNLM"/>
    </source>
</evidence>
<dbReference type="GO" id="GO:0003682">
    <property type="term" value="F:chromatin binding"/>
    <property type="evidence" value="ECO:0007669"/>
    <property type="project" value="TreeGrafter"/>
</dbReference>
<evidence type="ECO:0000256" key="2">
    <source>
        <dbReference type="ARBA" id="ARBA00022723"/>
    </source>
</evidence>
<keyword evidence="7" id="KW-0804">Transcription</keyword>
<dbReference type="Proteomes" id="UP000593564">
    <property type="component" value="Unassembled WGS sequence"/>
</dbReference>
<proteinExistence type="predicted"/>
<keyword evidence="6 9" id="KW-0238">DNA-binding</keyword>
<evidence type="ECO:0000256" key="6">
    <source>
        <dbReference type="ARBA" id="ARBA00023125"/>
    </source>
</evidence>
<dbReference type="Gene3D" id="1.10.10.60">
    <property type="entry name" value="Homeodomain-like"/>
    <property type="match status" value="1"/>
</dbReference>
<feature type="region of interest" description="Disordered" evidence="12">
    <location>
        <begin position="787"/>
        <end position="814"/>
    </location>
</feature>